<organism evidence="2">
    <name type="scientific">Arion vulgaris</name>
    <dbReference type="NCBI Taxonomy" id="1028688"/>
    <lineage>
        <taxon>Eukaryota</taxon>
        <taxon>Metazoa</taxon>
        <taxon>Spiralia</taxon>
        <taxon>Lophotrochozoa</taxon>
        <taxon>Mollusca</taxon>
        <taxon>Gastropoda</taxon>
        <taxon>Heterobranchia</taxon>
        <taxon>Euthyneura</taxon>
        <taxon>Panpulmonata</taxon>
        <taxon>Eupulmonata</taxon>
        <taxon>Stylommatophora</taxon>
        <taxon>Helicina</taxon>
        <taxon>Arionoidea</taxon>
        <taxon>Arionidae</taxon>
        <taxon>Arion</taxon>
    </lineage>
</organism>
<name>A0A0B6ZB07_9EUPU</name>
<sequence>MNIKLFNAGIVLSSHLCLLRNVKFLINLLCLLCLGQRHKQDQGPTLTNIILHLHMMTLETD</sequence>
<feature type="chain" id="PRO_5002123699" evidence="1">
    <location>
        <begin position="36"/>
        <end position="61"/>
    </location>
</feature>
<reference evidence="2" key="1">
    <citation type="submission" date="2014-12" db="EMBL/GenBank/DDBJ databases">
        <title>Insight into the proteome of Arion vulgaris.</title>
        <authorList>
            <person name="Aradska J."/>
            <person name="Bulat T."/>
            <person name="Smidak R."/>
            <person name="Sarate P."/>
            <person name="Gangsoo J."/>
            <person name="Sialana F."/>
            <person name="Bilban M."/>
            <person name="Lubec G."/>
        </authorList>
    </citation>
    <scope>NUCLEOTIDE SEQUENCE</scope>
    <source>
        <tissue evidence="2">Skin</tissue>
    </source>
</reference>
<keyword evidence="1" id="KW-0732">Signal</keyword>
<gene>
    <name evidence="2" type="primary">ORF55602</name>
</gene>
<proteinExistence type="predicted"/>
<evidence type="ECO:0000256" key="1">
    <source>
        <dbReference type="SAM" id="SignalP"/>
    </source>
</evidence>
<evidence type="ECO:0000313" key="2">
    <source>
        <dbReference type="EMBL" id="CEK65612.1"/>
    </source>
</evidence>
<accession>A0A0B6ZB07</accession>
<feature type="signal peptide" evidence="1">
    <location>
        <begin position="1"/>
        <end position="35"/>
    </location>
</feature>
<protein>
    <submittedName>
        <fullName evidence="2">Uncharacterized protein</fullName>
    </submittedName>
</protein>
<dbReference type="EMBL" id="HACG01018747">
    <property type="protein sequence ID" value="CEK65612.1"/>
    <property type="molecule type" value="Transcribed_RNA"/>
</dbReference>
<dbReference type="AlphaFoldDB" id="A0A0B6ZB07"/>